<dbReference type="OrthoDB" id="29523at2759"/>
<evidence type="ECO:0000313" key="5">
    <source>
        <dbReference type="Proteomes" id="UP000236161"/>
    </source>
</evidence>
<dbReference type="SMART" id="SM00443">
    <property type="entry name" value="G_patch"/>
    <property type="match status" value="2"/>
</dbReference>
<dbReference type="PROSITE" id="PS50174">
    <property type="entry name" value="G_PATCH"/>
    <property type="match status" value="2"/>
</dbReference>
<dbReference type="CDD" id="cd02646">
    <property type="entry name" value="R3H_G-patch"/>
    <property type="match status" value="1"/>
</dbReference>
<evidence type="ECO:0000259" key="3">
    <source>
        <dbReference type="PROSITE" id="PS51061"/>
    </source>
</evidence>
<feature type="region of interest" description="Disordered" evidence="1">
    <location>
        <begin position="35"/>
        <end position="57"/>
    </location>
</feature>
<dbReference type="PANTHER" id="PTHR47423:SF2">
    <property type="entry name" value="PROTEIN SQS1"/>
    <property type="match status" value="1"/>
</dbReference>
<evidence type="ECO:0000313" key="4">
    <source>
        <dbReference type="EMBL" id="PKA54717.1"/>
    </source>
</evidence>
<dbReference type="STRING" id="1088818.A0A2I0AGP5"/>
<feature type="compositionally biased region" description="Acidic residues" evidence="1">
    <location>
        <begin position="211"/>
        <end position="223"/>
    </location>
</feature>
<dbReference type="Gene3D" id="3.30.1370.50">
    <property type="entry name" value="R3H-like domain"/>
    <property type="match status" value="1"/>
</dbReference>
<keyword evidence="5" id="KW-1185">Reference proteome</keyword>
<feature type="compositionally biased region" description="Basic residues" evidence="1">
    <location>
        <begin position="1"/>
        <end position="14"/>
    </location>
</feature>
<feature type="region of interest" description="Disordered" evidence="1">
    <location>
        <begin position="115"/>
        <end position="135"/>
    </location>
</feature>
<gene>
    <name evidence="4" type="ORF">AXF42_Ash000552</name>
</gene>
<dbReference type="SUPFAM" id="SSF82708">
    <property type="entry name" value="R3H domain"/>
    <property type="match status" value="1"/>
</dbReference>
<dbReference type="InterPro" id="IPR001374">
    <property type="entry name" value="R3H_dom"/>
</dbReference>
<reference evidence="4 5" key="1">
    <citation type="journal article" date="2017" name="Nature">
        <title>The Apostasia genome and the evolution of orchids.</title>
        <authorList>
            <person name="Zhang G.Q."/>
            <person name="Liu K.W."/>
            <person name="Li Z."/>
            <person name="Lohaus R."/>
            <person name="Hsiao Y.Y."/>
            <person name="Niu S.C."/>
            <person name="Wang J.Y."/>
            <person name="Lin Y.C."/>
            <person name="Xu Q."/>
            <person name="Chen L.J."/>
            <person name="Yoshida K."/>
            <person name="Fujiwara S."/>
            <person name="Wang Z.W."/>
            <person name="Zhang Y.Q."/>
            <person name="Mitsuda N."/>
            <person name="Wang M."/>
            <person name="Liu G.H."/>
            <person name="Pecoraro L."/>
            <person name="Huang H.X."/>
            <person name="Xiao X.J."/>
            <person name="Lin M."/>
            <person name="Wu X.Y."/>
            <person name="Wu W.L."/>
            <person name="Chen Y.Y."/>
            <person name="Chang S.B."/>
            <person name="Sakamoto S."/>
            <person name="Ohme-Takagi M."/>
            <person name="Yagi M."/>
            <person name="Zeng S.J."/>
            <person name="Shen C.Y."/>
            <person name="Yeh C.M."/>
            <person name="Luo Y.B."/>
            <person name="Tsai W.C."/>
            <person name="Van de Peer Y."/>
            <person name="Liu Z.J."/>
        </authorList>
    </citation>
    <scope>NUCLEOTIDE SEQUENCE [LARGE SCALE GENOMIC DNA]</scope>
    <source>
        <strain evidence="5">cv. Shenzhen</strain>
        <tissue evidence="4">Stem</tissue>
    </source>
</reference>
<dbReference type="InterPro" id="IPR034082">
    <property type="entry name" value="R3H_G-patch"/>
</dbReference>
<feature type="domain" description="G-patch" evidence="2">
    <location>
        <begin position="640"/>
        <end position="684"/>
    </location>
</feature>
<sequence>MGGGRRRSNSKRNPTRGCMSTERNEVIFGEGLAVAGQSHSSLHKGSASKNRRGREEESFRRGIAFGYTYPGAGAAASGGVEAVNSPAVFSSSVETTMKSVDDRDPCPEPAVQVPTYESGPSGFGGAGLGYHDDGVDDEGEVGVSAVDDVGDVTPVIRKDNVLRLGGVKIYTEDTTSPDEGEDGLEDDSDSKCSSEETIADSDESNFSYGEGGEEGEGSSDDSLDVGSGSDIDEELAEDYLEGVGGSSALLSAHWLTAVRLDESDEDGLKKHDDRLGGNALMNASKEYGMRKPKARKGKSNAKPCEFGSSVVNFKMSEPENVLFVKDARSVSGKKHQKKQCHHLSRSWPGEAQKLGKYDNFSGGKKKHRKEVIAIKRRQRMLNRGVELDQINKKLREMVINEVDMFSFQPMHSRDCSQVQRLASIYQLRSGCQGSGKKRFVTVTRTNRTCFPSSKDKDRLDKLLGVGGDHEDFALRTALTKGRNKADRQSCSKMRAEALCSSSSKSAKIESVNARKKQATKHGYAEKPVSFISCGVMQADSAQVTNVNSCEGLAAAEAVETSSSTLGAFEMHTRGFGFRMMAKMGFTEGGGLGKHGQGKLHPIEAIKRPKSLGLGIDFTESTSTQLREEKTGGIGAFEKHTKGFGSRMMAKMGFVPGTGLGKDAQGIVNPLTSVRRPKALGLGAN</sequence>
<dbReference type="Pfam" id="PF01424">
    <property type="entry name" value="R3H"/>
    <property type="match status" value="1"/>
</dbReference>
<dbReference type="PANTHER" id="PTHR47423">
    <property type="entry name" value="G-PATCH DOMAIN CONTAINING PROTEIN"/>
    <property type="match status" value="1"/>
</dbReference>
<dbReference type="EMBL" id="KZ451982">
    <property type="protein sequence ID" value="PKA54717.1"/>
    <property type="molecule type" value="Genomic_DNA"/>
</dbReference>
<feature type="region of interest" description="Disordered" evidence="1">
    <location>
        <begin position="171"/>
        <end position="230"/>
    </location>
</feature>
<dbReference type="AlphaFoldDB" id="A0A2I0AGP5"/>
<accession>A0A2I0AGP5</accession>
<organism evidence="4 5">
    <name type="scientific">Apostasia shenzhenica</name>
    <dbReference type="NCBI Taxonomy" id="1088818"/>
    <lineage>
        <taxon>Eukaryota</taxon>
        <taxon>Viridiplantae</taxon>
        <taxon>Streptophyta</taxon>
        <taxon>Embryophyta</taxon>
        <taxon>Tracheophyta</taxon>
        <taxon>Spermatophyta</taxon>
        <taxon>Magnoliopsida</taxon>
        <taxon>Liliopsida</taxon>
        <taxon>Asparagales</taxon>
        <taxon>Orchidaceae</taxon>
        <taxon>Apostasioideae</taxon>
        <taxon>Apostasia</taxon>
    </lineage>
</organism>
<feature type="domain" description="R3H" evidence="3">
    <location>
        <begin position="381"/>
        <end position="446"/>
    </location>
</feature>
<protein>
    <submittedName>
        <fullName evidence="4">Zinc finger CCCH domain-containing protein 18</fullName>
    </submittedName>
</protein>
<dbReference type="Proteomes" id="UP000236161">
    <property type="component" value="Unassembled WGS sequence"/>
</dbReference>
<feature type="domain" description="G-patch" evidence="2">
    <location>
        <begin position="572"/>
        <end position="618"/>
    </location>
</feature>
<dbReference type="PROSITE" id="PS51061">
    <property type="entry name" value="R3H"/>
    <property type="match status" value="1"/>
</dbReference>
<feature type="compositionally biased region" description="Acidic residues" evidence="1">
    <location>
        <begin position="175"/>
        <end position="188"/>
    </location>
</feature>
<evidence type="ECO:0000256" key="1">
    <source>
        <dbReference type="SAM" id="MobiDB-lite"/>
    </source>
</evidence>
<name>A0A2I0AGP5_9ASPA</name>
<dbReference type="Pfam" id="PF01585">
    <property type="entry name" value="G-patch"/>
    <property type="match status" value="2"/>
</dbReference>
<dbReference type="InterPro" id="IPR036867">
    <property type="entry name" value="R3H_dom_sf"/>
</dbReference>
<dbReference type="GO" id="GO:0003676">
    <property type="term" value="F:nucleic acid binding"/>
    <property type="evidence" value="ECO:0007669"/>
    <property type="project" value="UniProtKB-UniRule"/>
</dbReference>
<proteinExistence type="predicted"/>
<feature type="region of interest" description="Disordered" evidence="1">
    <location>
        <begin position="1"/>
        <end position="23"/>
    </location>
</feature>
<evidence type="ECO:0000259" key="2">
    <source>
        <dbReference type="PROSITE" id="PS50174"/>
    </source>
</evidence>
<dbReference type="InterPro" id="IPR000467">
    <property type="entry name" value="G_patch_dom"/>
</dbReference>